<organism evidence="2 3">
    <name type="scientific">Arenibacter palladensis</name>
    <dbReference type="NCBI Taxonomy" id="237373"/>
    <lineage>
        <taxon>Bacteria</taxon>
        <taxon>Pseudomonadati</taxon>
        <taxon>Bacteroidota</taxon>
        <taxon>Flavobacteriia</taxon>
        <taxon>Flavobacteriales</taxon>
        <taxon>Flavobacteriaceae</taxon>
        <taxon>Arenibacter</taxon>
    </lineage>
</organism>
<reference evidence="3" key="1">
    <citation type="submission" date="2016-11" db="EMBL/GenBank/DDBJ databases">
        <authorList>
            <person name="Varghese N."/>
            <person name="Submissions S."/>
        </authorList>
    </citation>
    <scope>NUCLEOTIDE SEQUENCE [LARGE SCALE GENOMIC DNA]</scope>
    <source>
        <strain evidence="3">DSM 17539</strain>
    </source>
</reference>
<keyword evidence="1" id="KW-0812">Transmembrane</keyword>
<evidence type="ECO:0000256" key="1">
    <source>
        <dbReference type="SAM" id="Phobius"/>
    </source>
</evidence>
<proteinExistence type="predicted"/>
<dbReference type="OrthoDB" id="1450277at2"/>
<keyword evidence="1" id="KW-1133">Transmembrane helix</keyword>
<evidence type="ECO:0000313" key="3">
    <source>
        <dbReference type="Proteomes" id="UP000184406"/>
    </source>
</evidence>
<dbReference type="Proteomes" id="UP000184406">
    <property type="component" value="Unassembled WGS sequence"/>
</dbReference>
<gene>
    <name evidence="2" type="ORF">SAMN03080594_101250</name>
</gene>
<dbReference type="EMBL" id="FQUX01000001">
    <property type="protein sequence ID" value="SHE43585.1"/>
    <property type="molecule type" value="Genomic_DNA"/>
</dbReference>
<keyword evidence="3" id="KW-1185">Reference proteome</keyword>
<feature type="transmembrane region" description="Helical" evidence="1">
    <location>
        <begin position="92"/>
        <end position="111"/>
    </location>
</feature>
<protein>
    <submittedName>
        <fullName evidence="2">Uncharacterized protein</fullName>
    </submittedName>
</protein>
<dbReference type="AlphaFoldDB" id="A0A1M4TGR3"/>
<sequence>MTLFNPLKINPEYILTDFGIAELKTLLDGKEKSFHLKWISDNKFIISLKFSIGTNHAFDLNNDAKSAVIVYGTISKLAEDKTNIVLVTKFKYGLILILVIPLIMLILELTMGLGIPLPFYFVFPLVFILVLFFFMSEEKKLIRNFREFINSEKIAHYNNF</sequence>
<feature type="transmembrane region" description="Helical" evidence="1">
    <location>
        <begin position="117"/>
        <end position="136"/>
    </location>
</feature>
<evidence type="ECO:0000313" key="2">
    <source>
        <dbReference type="EMBL" id="SHE43585.1"/>
    </source>
</evidence>
<keyword evidence="1" id="KW-0472">Membrane</keyword>
<accession>A0A1M4TGR3</accession>
<dbReference type="RefSeq" id="WP_072859930.1">
    <property type="nucleotide sequence ID" value="NZ_FQUX01000001.1"/>
</dbReference>
<name>A0A1M4TGR3_9FLAO</name>